<sequence>MPFESGEFVVIVKGSGAGLIVNVYCLDPS</sequence>
<dbReference type="KEGG" id="nja:NSJP_3474"/>
<organism evidence="1 2">
    <name type="scientific">Nitrospira japonica</name>
    <dbReference type="NCBI Taxonomy" id="1325564"/>
    <lineage>
        <taxon>Bacteria</taxon>
        <taxon>Pseudomonadati</taxon>
        <taxon>Nitrospirota</taxon>
        <taxon>Nitrospiria</taxon>
        <taxon>Nitrospirales</taxon>
        <taxon>Nitrospiraceae</taxon>
        <taxon>Nitrospira</taxon>
    </lineage>
</organism>
<name>A0A1W1I9N9_9BACT</name>
<evidence type="ECO:0000313" key="2">
    <source>
        <dbReference type="Proteomes" id="UP000192042"/>
    </source>
</evidence>
<protein>
    <submittedName>
        <fullName evidence="1">Uncharacterized protein</fullName>
    </submittedName>
</protein>
<gene>
    <name evidence="1" type="ORF">NSJP_3474</name>
</gene>
<dbReference type="AlphaFoldDB" id="A0A1W1I9N9"/>
<keyword evidence="2" id="KW-1185">Reference proteome</keyword>
<evidence type="ECO:0000313" key="1">
    <source>
        <dbReference type="EMBL" id="SLM49641.1"/>
    </source>
</evidence>
<reference evidence="1 2" key="1">
    <citation type="submission" date="2017-03" db="EMBL/GenBank/DDBJ databases">
        <authorList>
            <person name="Afonso C.L."/>
            <person name="Miller P.J."/>
            <person name="Scott M.A."/>
            <person name="Spackman E."/>
            <person name="Goraichik I."/>
            <person name="Dimitrov K.M."/>
            <person name="Suarez D.L."/>
            <person name="Swayne D.E."/>
        </authorList>
    </citation>
    <scope>NUCLEOTIDE SEQUENCE [LARGE SCALE GENOMIC DNA]</scope>
    <source>
        <strain evidence="1">Genome sequencing of Nitrospira japonica strain NJ11</strain>
    </source>
</reference>
<accession>A0A1W1I9N9</accession>
<dbReference type="EMBL" id="LT828648">
    <property type="protein sequence ID" value="SLM49641.1"/>
    <property type="molecule type" value="Genomic_DNA"/>
</dbReference>
<dbReference type="Proteomes" id="UP000192042">
    <property type="component" value="Chromosome I"/>
</dbReference>
<proteinExistence type="predicted"/>